<protein>
    <recommendedName>
        <fullName evidence="4">DUF4913 domain-containing protein</fullName>
    </recommendedName>
</protein>
<dbReference type="EMBL" id="BAABAU010000002">
    <property type="protein sequence ID" value="GAA4266602.1"/>
    <property type="molecule type" value="Genomic_DNA"/>
</dbReference>
<evidence type="ECO:0000256" key="1">
    <source>
        <dbReference type="SAM" id="MobiDB-lite"/>
    </source>
</evidence>
<evidence type="ECO:0000313" key="2">
    <source>
        <dbReference type="EMBL" id="GAA4266602.1"/>
    </source>
</evidence>
<dbReference type="InterPro" id="IPR032584">
    <property type="entry name" value="DUF4913"/>
</dbReference>
<dbReference type="RefSeq" id="WP_344796145.1">
    <property type="nucleotide sequence ID" value="NZ_BAABAU010000002.1"/>
</dbReference>
<organism evidence="2 3">
    <name type="scientific">Frondihabitans peucedani</name>
    <dbReference type="NCBI Taxonomy" id="598626"/>
    <lineage>
        <taxon>Bacteria</taxon>
        <taxon>Bacillati</taxon>
        <taxon>Actinomycetota</taxon>
        <taxon>Actinomycetes</taxon>
        <taxon>Micrococcales</taxon>
        <taxon>Microbacteriaceae</taxon>
        <taxon>Frondihabitans</taxon>
    </lineage>
</organism>
<reference evidence="3" key="1">
    <citation type="journal article" date="2019" name="Int. J. Syst. Evol. Microbiol.">
        <title>The Global Catalogue of Microorganisms (GCM) 10K type strain sequencing project: providing services to taxonomists for standard genome sequencing and annotation.</title>
        <authorList>
            <consortium name="The Broad Institute Genomics Platform"/>
            <consortium name="The Broad Institute Genome Sequencing Center for Infectious Disease"/>
            <person name="Wu L."/>
            <person name="Ma J."/>
        </authorList>
    </citation>
    <scope>NUCLEOTIDE SEQUENCE [LARGE SCALE GENOMIC DNA]</scope>
    <source>
        <strain evidence="3">JCM 17442</strain>
    </source>
</reference>
<proteinExistence type="predicted"/>
<feature type="compositionally biased region" description="Acidic residues" evidence="1">
    <location>
        <begin position="34"/>
        <end position="49"/>
    </location>
</feature>
<evidence type="ECO:0008006" key="4">
    <source>
        <dbReference type="Google" id="ProtNLM"/>
    </source>
</evidence>
<sequence>MSDEPTYEDEPEMDPAEFEGDEGDAVDPRKDVDPFESDPESEGDAPEYEPIDNRADFLDWFDQHFHTVEATGSREIAIWCPEWWLHPEVNARLWALFRAHQAVELSLSLDALSDWWLNHWDRHKTIIFDAQTGPFKDCDMTQGHLYQRTKGRNRPIVSAAIPPDSWHPPV</sequence>
<feature type="region of interest" description="Disordered" evidence="1">
    <location>
        <begin position="1"/>
        <end position="49"/>
    </location>
</feature>
<comment type="caution">
    <text evidence="2">The sequence shown here is derived from an EMBL/GenBank/DDBJ whole genome shotgun (WGS) entry which is preliminary data.</text>
</comment>
<name>A0ABP8E2X9_9MICO</name>
<dbReference type="Proteomes" id="UP001501594">
    <property type="component" value="Unassembled WGS sequence"/>
</dbReference>
<gene>
    <name evidence="2" type="ORF">GCM10022256_22140</name>
</gene>
<evidence type="ECO:0000313" key="3">
    <source>
        <dbReference type="Proteomes" id="UP001501594"/>
    </source>
</evidence>
<feature type="compositionally biased region" description="Acidic residues" evidence="1">
    <location>
        <begin position="1"/>
        <end position="25"/>
    </location>
</feature>
<keyword evidence="3" id="KW-1185">Reference proteome</keyword>
<dbReference type="Pfam" id="PF16259">
    <property type="entry name" value="DUF4913"/>
    <property type="match status" value="1"/>
</dbReference>
<accession>A0ABP8E2X9</accession>